<keyword evidence="3" id="KW-1185">Reference proteome</keyword>
<dbReference type="EMBL" id="GL876979">
    <property type="protein sequence ID" value="KLU92246.1"/>
    <property type="molecule type" value="Genomic_DNA"/>
</dbReference>
<evidence type="ECO:0000313" key="3">
    <source>
        <dbReference type="Proteomes" id="UP000011715"/>
    </source>
</evidence>
<reference evidence="3" key="2">
    <citation type="submission" date="2010-05" db="EMBL/GenBank/DDBJ databases">
        <title>The genome sequence of Magnaporthe poae strain ATCC 64411.</title>
        <authorList>
            <person name="Ma L.-J."/>
            <person name="Dead R."/>
            <person name="Young S."/>
            <person name="Zeng Q."/>
            <person name="Koehrsen M."/>
            <person name="Alvarado L."/>
            <person name="Berlin A."/>
            <person name="Chapman S.B."/>
            <person name="Chen Z."/>
            <person name="Freedman E."/>
            <person name="Gellesch M."/>
            <person name="Goldberg J."/>
            <person name="Griggs A."/>
            <person name="Gujja S."/>
            <person name="Heilman E.R."/>
            <person name="Heiman D."/>
            <person name="Hepburn T."/>
            <person name="Howarth C."/>
            <person name="Jen D."/>
            <person name="Larson L."/>
            <person name="Mehta T."/>
            <person name="Neiman D."/>
            <person name="Pearson M."/>
            <person name="Roberts A."/>
            <person name="Saif S."/>
            <person name="Shea T."/>
            <person name="Shenoy N."/>
            <person name="Sisk P."/>
            <person name="Stolte C."/>
            <person name="Sykes S."/>
            <person name="Walk T."/>
            <person name="White J."/>
            <person name="Yandava C."/>
            <person name="Haas B."/>
            <person name="Nusbaum C."/>
            <person name="Birren B."/>
        </authorList>
    </citation>
    <scope>NUCLEOTIDE SEQUENCE [LARGE SCALE GENOMIC DNA]</scope>
    <source>
        <strain evidence="3">ATCC 64411 / 73-15</strain>
    </source>
</reference>
<reference evidence="2" key="5">
    <citation type="submission" date="2015-06" db="UniProtKB">
        <authorList>
            <consortium name="EnsemblFungi"/>
        </authorList>
    </citation>
    <scope>IDENTIFICATION</scope>
    <source>
        <strain evidence="2">ATCC 64411</strain>
    </source>
</reference>
<evidence type="ECO:0000313" key="1">
    <source>
        <dbReference type="EMBL" id="KLU92246.1"/>
    </source>
</evidence>
<proteinExistence type="predicted"/>
<organism evidence="2 3">
    <name type="scientific">Magnaporthiopsis poae (strain ATCC 64411 / 73-15)</name>
    <name type="common">Kentucky bluegrass fungus</name>
    <name type="synonym">Magnaporthe poae</name>
    <dbReference type="NCBI Taxonomy" id="644358"/>
    <lineage>
        <taxon>Eukaryota</taxon>
        <taxon>Fungi</taxon>
        <taxon>Dikarya</taxon>
        <taxon>Ascomycota</taxon>
        <taxon>Pezizomycotina</taxon>
        <taxon>Sordariomycetes</taxon>
        <taxon>Sordariomycetidae</taxon>
        <taxon>Magnaporthales</taxon>
        <taxon>Magnaporthaceae</taxon>
        <taxon>Magnaporthiopsis</taxon>
    </lineage>
</organism>
<reference evidence="1" key="1">
    <citation type="submission" date="2010-05" db="EMBL/GenBank/DDBJ databases">
        <title>The Genome Sequence of Magnaporthe poae strain ATCC 64411.</title>
        <authorList>
            <consortium name="The Broad Institute Genome Sequencing Platform"/>
            <consortium name="Broad Institute Genome Sequencing Center for Infectious Disease"/>
            <person name="Ma L.-J."/>
            <person name="Dead R."/>
            <person name="Young S."/>
            <person name="Zeng Q."/>
            <person name="Koehrsen M."/>
            <person name="Alvarado L."/>
            <person name="Berlin A."/>
            <person name="Chapman S.B."/>
            <person name="Chen Z."/>
            <person name="Freedman E."/>
            <person name="Gellesch M."/>
            <person name="Goldberg J."/>
            <person name="Griggs A."/>
            <person name="Gujja S."/>
            <person name="Heilman E.R."/>
            <person name="Heiman D."/>
            <person name="Hepburn T."/>
            <person name="Howarth C."/>
            <person name="Jen D."/>
            <person name="Larson L."/>
            <person name="Mehta T."/>
            <person name="Neiman D."/>
            <person name="Pearson M."/>
            <person name="Roberts A."/>
            <person name="Saif S."/>
            <person name="Shea T."/>
            <person name="Shenoy N."/>
            <person name="Sisk P."/>
            <person name="Stolte C."/>
            <person name="Sykes S."/>
            <person name="Walk T."/>
            <person name="White J."/>
            <person name="Yandava C."/>
            <person name="Haas B."/>
            <person name="Nusbaum C."/>
            <person name="Birren B."/>
        </authorList>
    </citation>
    <scope>NUCLEOTIDE SEQUENCE</scope>
    <source>
        <strain evidence="1">ATCC 64411</strain>
    </source>
</reference>
<protein>
    <submittedName>
        <fullName evidence="1 2">Uncharacterized protein</fullName>
    </submittedName>
</protein>
<reference evidence="2" key="4">
    <citation type="journal article" date="2015" name="G3 (Bethesda)">
        <title>Genome sequences of three phytopathogenic species of the Magnaporthaceae family of fungi.</title>
        <authorList>
            <person name="Okagaki L.H."/>
            <person name="Nunes C.C."/>
            <person name="Sailsbery J."/>
            <person name="Clay B."/>
            <person name="Brown D."/>
            <person name="John T."/>
            <person name="Oh Y."/>
            <person name="Young N."/>
            <person name="Fitzgerald M."/>
            <person name="Haas B.J."/>
            <person name="Zeng Q."/>
            <person name="Young S."/>
            <person name="Adiconis X."/>
            <person name="Fan L."/>
            <person name="Levin J.Z."/>
            <person name="Mitchell T.K."/>
            <person name="Okubara P.A."/>
            <person name="Farman M.L."/>
            <person name="Kohn L.M."/>
            <person name="Birren B."/>
            <person name="Ma L.-J."/>
            <person name="Dean R.A."/>
        </authorList>
    </citation>
    <scope>NUCLEOTIDE SEQUENCE</scope>
    <source>
        <strain evidence="2">ATCC 64411 / 73-15</strain>
    </source>
</reference>
<dbReference type="AlphaFoldDB" id="A0A0C4EEL8"/>
<dbReference type="EnsemblFungi" id="MAPG_11192T0">
    <property type="protein sequence ID" value="MAPG_11192T0"/>
    <property type="gene ID" value="MAPG_11192"/>
</dbReference>
<reference evidence="1" key="3">
    <citation type="submission" date="2011-03" db="EMBL/GenBank/DDBJ databases">
        <title>Annotation of Magnaporthe poae ATCC 64411.</title>
        <authorList>
            <person name="Ma L.-J."/>
            <person name="Dead R."/>
            <person name="Young S.K."/>
            <person name="Zeng Q."/>
            <person name="Gargeya S."/>
            <person name="Fitzgerald M."/>
            <person name="Haas B."/>
            <person name="Abouelleil A."/>
            <person name="Alvarado L."/>
            <person name="Arachchi H.M."/>
            <person name="Berlin A."/>
            <person name="Brown A."/>
            <person name="Chapman S.B."/>
            <person name="Chen Z."/>
            <person name="Dunbar C."/>
            <person name="Freedman E."/>
            <person name="Gearin G."/>
            <person name="Gellesch M."/>
            <person name="Goldberg J."/>
            <person name="Griggs A."/>
            <person name="Gujja S."/>
            <person name="Heiman D."/>
            <person name="Howarth C."/>
            <person name="Larson L."/>
            <person name="Lui A."/>
            <person name="MacDonald P.J.P."/>
            <person name="Mehta T."/>
            <person name="Montmayeur A."/>
            <person name="Murphy C."/>
            <person name="Neiman D."/>
            <person name="Pearson M."/>
            <person name="Priest M."/>
            <person name="Roberts A."/>
            <person name="Saif S."/>
            <person name="Shea T."/>
            <person name="Shenoy N."/>
            <person name="Sisk P."/>
            <person name="Stolte C."/>
            <person name="Sykes S."/>
            <person name="Yandava C."/>
            <person name="Wortman J."/>
            <person name="Nusbaum C."/>
            <person name="Birren B."/>
        </authorList>
    </citation>
    <scope>NUCLEOTIDE SEQUENCE</scope>
    <source>
        <strain evidence="1">ATCC 64411</strain>
    </source>
</reference>
<dbReference type="VEuPathDB" id="FungiDB:MAPG_11192"/>
<name>A0A0C4EEL8_MAGP6</name>
<sequence>MCRIITAYFGCRQFHRARGDHDLCYVDTEYCPDAGRGCTMSEVYHEPKYDDMRKECLDCQAAAL</sequence>
<dbReference type="Proteomes" id="UP000011715">
    <property type="component" value="Unassembled WGS sequence"/>
</dbReference>
<evidence type="ECO:0000313" key="2">
    <source>
        <dbReference type="EnsemblFungi" id="MAPG_11192T0"/>
    </source>
</evidence>
<gene>
    <name evidence="1" type="ORF">MAPG_11192</name>
</gene>
<accession>A0A0C4EEL8</accession>
<dbReference type="EMBL" id="ADBL01002751">
    <property type="status" value="NOT_ANNOTATED_CDS"/>
    <property type="molecule type" value="Genomic_DNA"/>
</dbReference>